<gene>
    <name evidence="1" type="ORF">QWY31_10080</name>
</gene>
<evidence type="ECO:0000313" key="2">
    <source>
        <dbReference type="Proteomes" id="UP001168552"/>
    </source>
</evidence>
<dbReference type="EMBL" id="JAUHJS010000004">
    <property type="protein sequence ID" value="MDN4165853.1"/>
    <property type="molecule type" value="Genomic_DNA"/>
</dbReference>
<keyword evidence="2" id="KW-1185">Reference proteome</keyword>
<reference evidence="1" key="1">
    <citation type="submission" date="2023-06" db="EMBL/GenBank/DDBJ databases">
        <title>Cytophagales bacterium Strain LB-30, isolated from soil.</title>
        <authorList>
            <person name="Liu B."/>
        </authorList>
    </citation>
    <scope>NUCLEOTIDE SEQUENCE</scope>
    <source>
        <strain evidence="1">LB-30</strain>
    </source>
</reference>
<dbReference type="Proteomes" id="UP001168552">
    <property type="component" value="Unassembled WGS sequence"/>
</dbReference>
<organism evidence="1 2">
    <name type="scientific">Shiella aurantiaca</name>
    <dbReference type="NCBI Taxonomy" id="3058365"/>
    <lineage>
        <taxon>Bacteria</taxon>
        <taxon>Pseudomonadati</taxon>
        <taxon>Bacteroidota</taxon>
        <taxon>Cytophagia</taxon>
        <taxon>Cytophagales</taxon>
        <taxon>Shiellaceae</taxon>
        <taxon>Shiella</taxon>
    </lineage>
</organism>
<sequence>MLYQAYLDGNLDDNAFELFMDRMYQRKFNESFNMPSPYRVEQKIDTLIKILELDGLIEG</sequence>
<protein>
    <submittedName>
        <fullName evidence="1">Uncharacterized protein</fullName>
    </submittedName>
</protein>
<name>A0ABT8F5V3_9BACT</name>
<proteinExistence type="predicted"/>
<comment type="caution">
    <text evidence="1">The sequence shown here is derived from an EMBL/GenBank/DDBJ whole genome shotgun (WGS) entry which is preliminary data.</text>
</comment>
<evidence type="ECO:0000313" key="1">
    <source>
        <dbReference type="EMBL" id="MDN4165853.1"/>
    </source>
</evidence>
<accession>A0ABT8F5V3</accession>